<sequence length="231" mass="27120">MLPLRSRIANATTHSGFATFASVTSFAKQTRAVANVGTPWSLCENRWQNFMRSLKNFLIGRKFRLENSSGCLRLNIKDRGLDKYFYLIVYATLSAYAFYAFSNLGVFISVIVFVVISKLLYHSYSPFRKERFIQIDEDGITLSKDMTFTSFVGTLKWGSIRKVEKIKYYRRIQKAYVDIGPFYKFTLKYNKEIEVYCIFPKYFEEEFIKAFRERKITFSSEMVYLEPTIIA</sequence>
<keyword evidence="1" id="KW-0812">Transmembrane</keyword>
<keyword evidence="3" id="KW-1185">Reference proteome</keyword>
<comment type="caution">
    <text evidence="2">The sequence shown here is derived from an EMBL/GenBank/DDBJ whole genome shotgun (WGS) entry which is preliminary data.</text>
</comment>
<proteinExistence type="predicted"/>
<evidence type="ECO:0000313" key="2">
    <source>
        <dbReference type="EMBL" id="TGL31645.1"/>
    </source>
</evidence>
<evidence type="ECO:0000256" key="1">
    <source>
        <dbReference type="SAM" id="Phobius"/>
    </source>
</evidence>
<reference evidence="2" key="1">
    <citation type="journal article" date="2019" name="PLoS Negl. Trop. Dis.">
        <title>Revisiting the worldwide diversity of Leptospira species in the environment.</title>
        <authorList>
            <person name="Vincent A.T."/>
            <person name="Schiettekatte O."/>
            <person name="Bourhy P."/>
            <person name="Veyrier F.J."/>
            <person name="Picardeau M."/>
        </authorList>
    </citation>
    <scope>NUCLEOTIDE SEQUENCE [LARGE SCALE GENOMIC DNA]</scope>
    <source>
        <strain evidence="2">201800265</strain>
    </source>
</reference>
<accession>A0A4V3JN10</accession>
<dbReference type="AlphaFoldDB" id="A0A4V3JN10"/>
<gene>
    <name evidence="2" type="ORF">EHQ52_17105</name>
</gene>
<dbReference type="OrthoDB" id="346018at2"/>
<dbReference type="EMBL" id="RQFY01000007">
    <property type="protein sequence ID" value="TGL31645.1"/>
    <property type="molecule type" value="Genomic_DNA"/>
</dbReference>
<protein>
    <submittedName>
        <fullName evidence="2">Uncharacterized protein</fullName>
    </submittedName>
</protein>
<dbReference type="RefSeq" id="WP_135616381.1">
    <property type="nucleotide sequence ID" value="NZ_RQFY01000007.1"/>
</dbReference>
<feature type="transmembrane region" description="Helical" evidence="1">
    <location>
        <begin position="107"/>
        <end position="124"/>
    </location>
</feature>
<keyword evidence="1" id="KW-0472">Membrane</keyword>
<dbReference type="Proteomes" id="UP000297871">
    <property type="component" value="Unassembled WGS sequence"/>
</dbReference>
<feature type="transmembrane region" description="Helical" evidence="1">
    <location>
        <begin position="84"/>
        <end position="101"/>
    </location>
</feature>
<evidence type="ECO:0000313" key="3">
    <source>
        <dbReference type="Proteomes" id="UP000297871"/>
    </source>
</evidence>
<organism evidence="2 3">
    <name type="scientific">Leptospira koniambonensis</name>
    <dbReference type="NCBI Taxonomy" id="2484950"/>
    <lineage>
        <taxon>Bacteria</taxon>
        <taxon>Pseudomonadati</taxon>
        <taxon>Spirochaetota</taxon>
        <taxon>Spirochaetia</taxon>
        <taxon>Leptospirales</taxon>
        <taxon>Leptospiraceae</taxon>
        <taxon>Leptospira</taxon>
    </lineage>
</organism>
<name>A0A4V3JN10_9LEPT</name>
<keyword evidence="1" id="KW-1133">Transmembrane helix</keyword>